<feature type="region of interest" description="Interaction with histone H4 N-terminus" evidence="13">
    <location>
        <begin position="55"/>
        <end position="57"/>
    </location>
</feature>
<proteinExistence type="inferred from homology"/>
<dbReference type="AlphaFoldDB" id="A0A9P6PYB7"/>
<evidence type="ECO:0000256" key="10">
    <source>
        <dbReference type="ARBA" id="ARBA00048017"/>
    </source>
</evidence>
<dbReference type="GO" id="GO:0042393">
    <property type="term" value="F:histone binding"/>
    <property type="evidence" value="ECO:0007669"/>
    <property type="project" value="InterPro"/>
</dbReference>
<feature type="domain" description="N-acetyltransferase" evidence="15">
    <location>
        <begin position="194"/>
        <end position="267"/>
    </location>
</feature>
<dbReference type="SUPFAM" id="SSF55729">
    <property type="entry name" value="Acyl-CoA N-acyltransferases (Nat)"/>
    <property type="match status" value="1"/>
</dbReference>
<evidence type="ECO:0000313" key="18">
    <source>
        <dbReference type="Proteomes" id="UP000807716"/>
    </source>
</evidence>
<dbReference type="GO" id="GO:0005737">
    <property type="term" value="C:cytoplasm"/>
    <property type="evidence" value="ECO:0007669"/>
    <property type="project" value="UniProtKB-SubCell"/>
</dbReference>
<dbReference type="PIRSF" id="PIRSF038084">
    <property type="entry name" value="HAT-B_cat"/>
    <property type="match status" value="1"/>
</dbReference>
<sequence length="382" mass="45194">MAFKIPIGRGAQWVESSNEAVNIRLVKASAGSEYEEEGEDILEFNPLFTYPIFGENEQIFGYKNLSINLEYASGSLASCFSMSYDDKKPTADKIYATMKDWLPKDIGDNHDIFLETVQRDAKEFRPMGNKVGEYRLNRDGLEDNVYEFYHATFQTPRFKEYHRRIQLFAIFFIEGASFIEEDDEKWEALLLFEKESAGGQVSYNIIGYATMYPYYCYPDQTRMRISQFLIMPPYQQQGHGSKMYQELYQSFLRRKEIREMNVEDPNEEFSDLRDKNDMRYLDSQNVFKDLKTPITKDTIDNVAKKYKLTARQVARCFELALMKKLDKRDKAAYKELRLQIKQRLYKHNAEALSTMDRRERLDKLHETFLRVEEDYLRLLSLL</sequence>
<comment type="subunit">
    <text evidence="11">Component of the HAT-B complex composed of at least HAT1 and HAT2. The HAT-B complex binds to histone H4 tail.</text>
</comment>
<dbReference type="Pfam" id="PF00583">
    <property type="entry name" value="Acetyltransf_1"/>
    <property type="match status" value="1"/>
</dbReference>
<evidence type="ECO:0000256" key="11">
    <source>
        <dbReference type="PIRNR" id="PIRNR038084"/>
    </source>
</evidence>
<dbReference type="InterPro" id="IPR037113">
    <property type="entry name" value="Hat1_N_sf"/>
</dbReference>
<dbReference type="InterPro" id="IPR017380">
    <property type="entry name" value="Hist_AcTrfase_B-typ_cat-su"/>
</dbReference>
<dbReference type="OrthoDB" id="10253098at2759"/>
<dbReference type="Gene3D" id="3.40.630.30">
    <property type="match status" value="1"/>
</dbReference>
<evidence type="ECO:0000256" key="9">
    <source>
        <dbReference type="ARBA" id="ARBA00023315"/>
    </source>
</evidence>
<dbReference type="Gene3D" id="1.10.10.390">
    <property type="match status" value="1"/>
</dbReference>
<evidence type="ECO:0000256" key="3">
    <source>
        <dbReference type="ARBA" id="ARBA00013184"/>
    </source>
</evidence>
<dbReference type="GO" id="GO:0004402">
    <property type="term" value="F:histone acetyltransferase activity"/>
    <property type="evidence" value="ECO:0007669"/>
    <property type="project" value="UniProtKB-UniRule"/>
</dbReference>
<evidence type="ECO:0000256" key="7">
    <source>
        <dbReference type="ARBA" id="ARBA00023204"/>
    </source>
</evidence>
<evidence type="ECO:0000256" key="1">
    <source>
        <dbReference type="ARBA" id="ARBA00004123"/>
    </source>
</evidence>
<keyword evidence="6" id="KW-0227">DNA damage</keyword>
<evidence type="ECO:0000256" key="2">
    <source>
        <dbReference type="ARBA" id="ARBA00010543"/>
    </source>
</evidence>
<keyword evidence="9 11" id="KW-0012">Acyltransferase</keyword>
<dbReference type="GO" id="GO:0006281">
    <property type="term" value="P:DNA repair"/>
    <property type="evidence" value="ECO:0007669"/>
    <property type="project" value="UniProtKB-KW"/>
</dbReference>
<dbReference type="InterPro" id="IPR000182">
    <property type="entry name" value="GNAT_dom"/>
</dbReference>
<evidence type="ECO:0000256" key="12">
    <source>
        <dbReference type="PIRSR" id="PIRSR038084-1"/>
    </source>
</evidence>
<dbReference type="EMBL" id="JAAAJB010000402">
    <property type="protein sequence ID" value="KAG0256596.1"/>
    <property type="molecule type" value="Genomic_DNA"/>
</dbReference>
<evidence type="ECO:0000259" key="16">
    <source>
        <dbReference type="Pfam" id="PF10394"/>
    </source>
</evidence>
<keyword evidence="18" id="KW-1185">Reference proteome</keyword>
<feature type="region of interest" description="Interaction with histone H4 N-terminus" evidence="13">
    <location>
        <begin position="212"/>
        <end position="214"/>
    </location>
</feature>
<accession>A0A9P6PYB7</accession>
<keyword evidence="5 11" id="KW-0808">Transferase</keyword>
<feature type="binding site" evidence="13">
    <location>
        <begin position="235"/>
        <end position="241"/>
    </location>
    <ligand>
        <name>acetyl-CoA</name>
        <dbReference type="ChEBI" id="CHEBI:57288"/>
    </ligand>
</feature>
<evidence type="ECO:0000256" key="6">
    <source>
        <dbReference type="ARBA" id="ARBA00022763"/>
    </source>
</evidence>
<dbReference type="PANTHER" id="PTHR12046">
    <property type="entry name" value="HISTONE ACETYLTRANSFERASE TYPE B CATALYTIC SUBUNIT"/>
    <property type="match status" value="1"/>
</dbReference>
<reference evidence="17" key="1">
    <citation type="journal article" date="2020" name="Fungal Divers.">
        <title>Resolving the Mortierellaceae phylogeny through synthesis of multi-gene phylogenetics and phylogenomics.</title>
        <authorList>
            <person name="Vandepol N."/>
            <person name="Liber J."/>
            <person name="Desiro A."/>
            <person name="Na H."/>
            <person name="Kennedy M."/>
            <person name="Barry K."/>
            <person name="Grigoriev I.V."/>
            <person name="Miller A.N."/>
            <person name="O'Donnell K."/>
            <person name="Stajich J.E."/>
            <person name="Bonito G."/>
        </authorList>
    </citation>
    <scope>NUCLEOTIDE SEQUENCE</scope>
    <source>
        <strain evidence="17">BC1065</strain>
    </source>
</reference>
<keyword evidence="11" id="KW-0963">Cytoplasm</keyword>
<dbReference type="InterPro" id="IPR016181">
    <property type="entry name" value="Acyl_CoA_acyltransferase"/>
</dbReference>
<name>A0A9P6PYB7_9FUNG</name>
<evidence type="ECO:0000313" key="17">
    <source>
        <dbReference type="EMBL" id="KAG0256596.1"/>
    </source>
</evidence>
<feature type="binding site" evidence="13">
    <location>
        <position position="266"/>
    </location>
    <ligand>
        <name>acetyl-CoA</name>
        <dbReference type="ChEBI" id="CHEBI:57288"/>
    </ligand>
</feature>
<dbReference type="Gene3D" id="3.90.360.10">
    <property type="entry name" value="Histone acetyl transferase 1 (HAT1), N-terminal domain"/>
    <property type="match status" value="1"/>
</dbReference>
<comment type="similarity">
    <text evidence="2 11">Belongs to the HAT1 family.</text>
</comment>
<evidence type="ECO:0000256" key="13">
    <source>
        <dbReference type="PIRSR" id="PIRSR038084-2"/>
    </source>
</evidence>
<comment type="caution">
    <text evidence="17">The sequence shown here is derived from an EMBL/GenBank/DDBJ whole genome shotgun (WGS) entry which is preliminary data.</text>
</comment>
<feature type="site" description="Interaction with histone H4 N-terminus" evidence="14">
    <location>
        <position position="186"/>
    </location>
</feature>
<evidence type="ECO:0000256" key="8">
    <source>
        <dbReference type="ARBA" id="ARBA00023242"/>
    </source>
</evidence>
<comment type="subcellular location">
    <subcellularLocation>
        <location evidence="11">Cytoplasm</location>
    </subcellularLocation>
    <subcellularLocation>
        <location evidence="1 11">Nucleus</location>
    </subcellularLocation>
</comment>
<organism evidence="17 18">
    <name type="scientific">Actinomortierella ambigua</name>
    <dbReference type="NCBI Taxonomy" id="1343610"/>
    <lineage>
        <taxon>Eukaryota</taxon>
        <taxon>Fungi</taxon>
        <taxon>Fungi incertae sedis</taxon>
        <taxon>Mucoromycota</taxon>
        <taxon>Mortierellomycotina</taxon>
        <taxon>Mortierellomycetes</taxon>
        <taxon>Mortierellales</taxon>
        <taxon>Mortierellaceae</taxon>
        <taxon>Actinomortierella</taxon>
    </lineage>
</organism>
<comment type="catalytic activity">
    <reaction evidence="10 11">
        <text>L-lysyl-[protein] + acetyl-CoA = N(6)-acetyl-L-lysyl-[protein] + CoA + H(+)</text>
        <dbReference type="Rhea" id="RHEA:45948"/>
        <dbReference type="Rhea" id="RHEA-COMP:9752"/>
        <dbReference type="Rhea" id="RHEA-COMP:10731"/>
        <dbReference type="ChEBI" id="CHEBI:15378"/>
        <dbReference type="ChEBI" id="CHEBI:29969"/>
        <dbReference type="ChEBI" id="CHEBI:57287"/>
        <dbReference type="ChEBI" id="CHEBI:57288"/>
        <dbReference type="ChEBI" id="CHEBI:61930"/>
        <dbReference type="EC" id="2.3.1.48"/>
    </reaction>
</comment>
<dbReference type="GO" id="GO:0005634">
    <property type="term" value="C:nucleus"/>
    <property type="evidence" value="ECO:0007669"/>
    <property type="project" value="UniProtKB-SubCell"/>
</dbReference>
<dbReference type="Pfam" id="PF10394">
    <property type="entry name" value="Hat1_N"/>
    <property type="match status" value="1"/>
</dbReference>
<comment type="function">
    <text evidence="11">Catalytic component of the histone acetylase B (HAT-B) complex. Has intrinsic substrate specificity that modifies lysine in recognition sequence GXGKXG. Involved in DNA double-strand break repair.</text>
</comment>
<protein>
    <recommendedName>
        <fullName evidence="4 11">Histone acetyltransferase type B catalytic subunit</fullName>
        <ecNumber evidence="3 11">2.3.1.48</ecNumber>
    </recommendedName>
</protein>
<dbReference type="Proteomes" id="UP000807716">
    <property type="component" value="Unassembled WGS sequence"/>
</dbReference>
<dbReference type="GO" id="GO:0000781">
    <property type="term" value="C:chromosome, telomeric region"/>
    <property type="evidence" value="ECO:0007669"/>
    <property type="project" value="GOC"/>
</dbReference>
<evidence type="ECO:0000256" key="4">
    <source>
        <dbReference type="ARBA" id="ARBA00021268"/>
    </source>
</evidence>
<feature type="domain" description="Histone acetyl transferase HAT1 N-terminal" evidence="16">
    <location>
        <begin position="13"/>
        <end position="174"/>
    </location>
</feature>
<evidence type="ECO:0000259" key="15">
    <source>
        <dbReference type="Pfam" id="PF00583"/>
    </source>
</evidence>
<feature type="active site" description="Proton donor/acceptor" evidence="12">
    <location>
        <position position="263"/>
    </location>
</feature>
<keyword evidence="7" id="KW-0234">DNA repair</keyword>
<evidence type="ECO:0000256" key="14">
    <source>
        <dbReference type="PIRSR" id="PIRSR038084-3"/>
    </source>
</evidence>
<gene>
    <name evidence="17" type="primary">HAT1</name>
    <name evidence="17" type="ORF">DFQ27_005642</name>
</gene>
<keyword evidence="8 11" id="KW-0539">Nucleus</keyword>
<feature type="binding site" evidence="13">
    <location>
        <begin position="228"/>
        <end position="230"/>
    </location>
    <ligand>
        <name>acetyl-CoA</name>
        <dbReference type="ChEBI" id="CHEBI:57288"/>
    </ligand>
</feature>
<evidence type="ECO:0000256" key="5">
    <source>
        <dbReference type="ARBA" id="ARBA00022679"/>
    </source>
</evidence>
<dbReference type="GO" id="GO:0031509">
    <property type="term" value="P:subtelomeric heterochromatin formation"/>
    <property type="evidence" value="ECO:0007669"/>
    <property type="project" value="InterPro"/>
</dbReference>
<dbReference type="InterPro" id="IPR019467">
    <property type="entry name" value="Hat1_N"/>
</dbReference>
<dbReference type="EC" id="2.3.1.48" evidence="3 11"/>
<dbReference type="Pfam" id="PF21184">
    <property type="entry name" value="HAT1_C_fung"/>
    <property type="match status" value="1"/>
</dbReference>
<dbReference type="InterPro" id="IPR013523">
    <property type="entry name" value="Hist_AcTrfase_HAT1_C"/>
</dbReference>